<feature type="region of interest" description="Disordered" evidence="1">
    <location>
        <begin position="23"/>
        <end position="161"/>
    </location>
</feature>
<organism evidence="3 4">
    <name type="scientific">Aspergillus calidoustus</name>
    <dbReference type="NCBI Taxonomy" id="454130"/>
    <lineage>
        <taxon>Eukaryota</taxon>
        <taxon>Fungi</taxon>
        <taxon>Dikarya</taxon>
        <taxon>Ascomycota</taxon>
        <taxon>Pezizomycotina</taxon>
        <taxon>Eurotiomycetes</taxon>
        <taxon>Eurotiomycetidae</taxon>
        <taxon>Eurotiales</taxon>
        <taxon>Aspergillaceae</taxon>
        <taxon>Aspergillus</taxon>
        <taxon>Aspergillus subgen. Nidulantes</taxon>
    </lineage>
</organism>
<dbReference type="OMA" id="MALYNEW"/>
<feature type="compositionally biased region" description="Low complexity" evidence="1">
    <location>
        <begin position="135"/>
        <end position="147"/>
    </location>
</feature>
<feature type="region of interest" description="Disordered" evidence="1">
    <location>
        <begin position="166"/>
        <end position="185"/>
    </location>
</feature>
<dbReference type="AlphaFoldDB" id="A0A0U5FXI1"/>
<sequence length="586" mass="65488">MEENHGSWERGGRLRMVQGVKSTVAPATHASKAKAQAKAKARSPINQKKRVPVAVKKGARAMKVAKVKARQRAAATCERGRQRQRQGSEKRENAPVAKRQRSSEEPEPEPAAVEANSSSNSALEAESGVQQIPSGAAAPQDGPQQAQSRSSSEQDVPLTPDQLLHRVGKRIGERKQTKPRAAVRHWVMTDGWPDEAIEPEKNEVQPCQSSVREEGDAEDDGEGQAPPEQDGVTSTPTPTENTENFPHRSPHFQSFLKARGVGLWGHPDGVVEEDIAVYRSLFEHDCETPKDTIFDNSRIFDYLSDKLHTRSKRELVLLVSKLLIPPAPDELWGGSARPIPLVDSRDAAWDCSLALDAEEGQREGMEEGEDEGYAARLFRARIPRPHYSVGFHSTAFTLTQRDKLQPLLGGLFDTSCFKGAIHMLFPFFTAEAKDPDRRIEEAEAQNAHAMALALRGVVRLFQLTNRKQDIHRRILGYSIAFNHSSVRIHAHYPFFTEAARGDSQSESSSRTEVSYYRKTLRKFDFTDPSGKERWTSYKFVMALYNEWVPEHHKRLCAVIDALPEREDPEFSLGSTVLDFGDSDDAE</sequence>
<evidence type="ECO:0000313" key="3">
    <source>
        <dbReference type="EMBL" id="CEL03431.1"/>
    </source>
</evidence>
<proteinExistence type="predicted"/>
<dbReference type="PANTHER" id="PTHR42470">
    <property type="entry name" value="VAST DOMAIN-CONTAINING PROTEIN"/>
    <property type="match status" value="1"/>
</dbReference>
<gene>
    <name evidence="3" type="ORF">ASPCAL04585</name>
</gene>
<evidence type="ECO:0000256" key="1">
    <source>
        <dbReference type="SAM" id="MobiDB-lite"/>
    </source>
</evidence>
<feature type="compositionally biased region" description="Low complexity" evidence="1">
    <location>
        <begin position="110"/>
        <end position="127"/>
    </location>
</feature>
<dbReference type="InterPro" id="IPR057684">
    <property type="entry name" value="DUF7924"/>
</dbReference>
<evidence type="ECO:0000313" key="4">
    <source>
        <dbReference type="Proteomes" id="UP000054771"/>
    </source>
</evidence>
<evidence type="ECO:0000259" key="2">
    <source>
        <dbReference type="Pfam" id="PF25545"/>
    </source>
</evidence>
<dbReference type="Proteomes" id="UP000054771">
    <property type="component" value="Unassembled WGS sequence"/>
</dbReference>
<feature type="compositionally biased region" description="Basic and acidic residues" evidence="1">
    <location>
        <begin position="78"/>
        <end position="93"/>
    </location>
</feature>
<keyword evidence="4" id="KW-1185">Reference proteome</keyword>
<feature type="compositionally biased region" description="Low complexity" evidence="1">
    <location>
        <begin position="235"/>
        <end position="244"/>
    </location>
</feature>
<protein>
    <recommendedName>
        <fullName evidence="2">DUF7924 domain-containing protein</fullName>
    </recommendedName>
</protein>
<feature type="region of interest" description="Disordered" evidence="1">
    <location>
        <begin position="191"/>
        <end position="250"/>
    </location>
</feature>
<accession>A0A0U5FXI1</accession>
<reference evidence="4" key="1">
    <citation type="journal article" date="2016" name="Genome Announc.">
        <title>Draft genome sequences of fungus Aspergillus calidoustus.</title>
        <authorList>
            <person name="Horn F."/>
            <person name="Linde J."/>
            <person name="Mattern D.J."/>
            <person name="Walther G."/>
            <person name="Guthke R."/>
            <person name="Scherlach K."/>
            <person name="Martin K."/>
            <person name="Brakhage A.A."/>
            <person name="Petzke L."/>
            <person name="Valiante V."/>
        </authorList>
    </citation>
    <scope>NUCLEOTIDE SEQUENCE [LARGE SCALE GENOMIC DNA]</scope>
    <source>
        <strain evidence="4">SF006504</strain>
    </source>
</reference>
<name>A0A0U5FXI1_ASPCI</name>
<feature type="domain" description="DUF7924" evidence="2">
    <location>
        <begin position="300"/>
        <end position="559"/>
    </location>
</feature>
<feature type="compositionally biased region" description="Basic residues" evidence="1">
    <location>
        <begin position="31"/>
        <end position="71"/>
    </location>
</feature>
<dbReference type="OrthoDB" id="5400850at2759"/>
<dbReference type="PANTHER" id="PTHR42470:SF2">
    <property type="match status" value="1"/>
</dbReference>
<dbReference type="Pfam" id="PF25545">
    <property type="entry name" value="DUF7924"/>
    <property type="match status" value="1"/>
</dbReference>
<dbReference type="STRING" id="454130.A0A0U5FXI1"/>
<dbReference type="EMBL" id="CDMC01000003">
    <property type="protein sequence ID" value="CEL03431.1"/>
    <property type="molecule type" value="Genomic_DNA"/>
</dbReference>